<reference evidence="3 4" key="1">
    <citation type="journal article" date="2021" name="Front. Microbiol.">
        <title>Bacterial Transformation of Aromatic Monomers in Softwood Black Liquor.</title>
        <authorList>
            <person name="Navas L.E."/>
            <person name="Dexter G."/>
            <person name="Liu J."/>
            <person name="Levy-Booth D."/>
            <person name="Cho M."/>
            <person name="Jang S.K."/>
            <person name="Mansfield S.D."/>
            <person name="Renneckar S."/>
            <person name="Mohn W.W."/>
            <person name="Eltis L.D."/>
        </authorList>
    </citation>
    <scope>NUCLEOTIDE SEQUENCE [LARGE SCALE GENOMIC DNA]</scope>
    <source>
        <strain evidence="3 4">GD02</strain>
    </source>
</reference>
<evidence type="ECO:0000313" key="4">
    <source>
        <dbReference type="Proteomes" id="UP001162740"/>
    </source>
</evidence>
<feature type="transmembrane region" description="Helical" evidence="2">
    <location>
        <begin position="159"/>
        <end position="182"/>
    </location>
</feature>
<feature type="compositionally biased region" description="Basic and acidic residues" evidence="1">
    <location>
        <begin position="545"/>
        <end position="554"/>
    </location>
</feature>
<proteinExistence type="predicted"/>
<dbReference type="RefSeq" id="WP_229582380.1">
    <property type="nucleotide sequence ID" value="NZ_CP083974.1"/>
</dbReference>
<sequence>MTSTLGRSTRHVPTDDDSLDPERFRILLGTAARVPAVTLAVVATIVVTTMVVANSDLTGIYAAIAGTWLALHQVTLTIDGTSLGVLPLLPTAVLVWQAARGCASAADALVENSGYALDRQDISRITVAVLAGPLLVTAASLIVLQDAASVLPVTPPNAAAALAWVTGIYLFAALIGIGSRVWKPLVRYYAAPDWLVLAFRPALRVLLGLFALGGLAVVAGLLWSWNVVGELLARGDHWTGVLGLTVMSILYLPNVIIGAAAVLAGSTVHFGDIHLSLFEATGGDLPALPVLAAVPSGPAAAFWPVLLAVPATIGALLGRFAAQRTLQAKADGAPVGSADAAWTVLAAAAGAGLVTALATWVAGGPLGVFGTVGANWWLAGILVFAWSGLLGIITAQLLVWREGRLAAAALRADTEVGEETPEDAADAARADDTADGETDAELEVAENETPALEAPASEDAEVEEESSVEDTDLDENEAAAGDADEDAEDGASDADDDAESPDADDDAESPDEDADADTDDVIDAEVVEVLDEDDAEDDSEPDEEVANKAEKGAD</sequence>
<keyword evidence="2" id="KW-1133">Transmembrane helix</keyword>
<feature type="transmembrane region" description="Helical" evidence="2">
    <location>
        <begin position="34"/>
        <end position="53"/>
    </location>
</feature>
<feature type="transmembrane region" description="Helical" evidence="2">
    <location>
        <begin position="300"/>
        <end position="320"/>
    </location>
</feature>
<feature type="region of interest" description="Disordered" evidence="1">
    <location>
        <begin position="411"/>
        <end position="554"/>
    </location>
</feature>
<accession>A0AA46WXD3</accession>
<evidence type="ECO:0000256" key="1">
    <source>
        <dbReference type="SAM" id="MobiDB-lite"/>
    </source>
</evidence>
<feature type="transmembrane region" description="Helical" evidence="2">
    <location>
        <begin position="340"/>
        <end position="362"/>
    </location>
</feature>
<evidence type="ECO:0000313" key="3">
    <source>
        <dbReference type="EMBL" id="UZF46155.1"/>
    </source>
</evidence>
<feature type="transmembrane region" description="Helical" evidence="2">
    <location>
        <begin position="125"/>
        <end position="144"/>
    </location>
</feature>
<keyword evidence="2" id="KW-0472">Membrane</keyword>
<feature type="transmembrane region" description="Helical" evidence="2">
    <location>
        <begin position="374"/>
        <end position="400"/>
    </location>
</feature>
<dbReference type="InterPro" id="IPR045931">
    <property type="entry name" value="DUF6350"/>
</dbReference>
<feature type="transmembrane region" description="Helical" evidence="2">
    <location>
        <begin position="237"/>
        <end position="263"/>
    </location>
</feature>
<protein>
    <submittedName>
        <fullName evidence="3">DUF6350 family protein</fullName>
    </submittedName>
</protein>
<evidence type="ECO:0000256" key="2">
    <source>
        <dbReference type="SAM" id="Phobius"/>
    </source>
</evidence>
<feature type="transmembrane region" description="Helical" evidence="2">
    <location>
        <begin position="203"/>
        <end position="225"/>
    </location>
</feature>
<dbReference type="Proteomes" id="UP001162740">
    <property type="component" value="Chromosome"/>
</dbReference>
<dbReference type="AlphaFoldDB" id="A0AA46WXD3"/>
<keyword evidence="2" id="KW-0812">Transmembrane</keyword>
<organism evidence="3 4">
    <name type="scientific">Rhodococcus rhodochrous</name>
    <dbReference type="NCBI Taxonomy" id="1829"/>
    <lineage>
        <taxon>Bacteria</taxon>
        <taxon>Bacillati</taxon>
        <taxon>Actinomycetota</taxon>
        <taxon>Actinomycetes</taxon>
        <taxon>Mycobacteriales</taxon>
        <taxon>Nocardiaceae</taxon>
        <taxon>Rhodococcus</taxon>
    </lineage>
</organism>
<dbReference type="Pfam" id="PF19877">
    <property type="entry name" value="DUF6350"/>
    <property type="match status" value="1"/>
</dbReference>
<feature type="compositionally biased region" description="Acidic residues" evidence="1">
    <location>
        <begin position="415"/>
        <end position="425"/>
    </location>
</feature>
<name>A0AA46WXD3_RHORH</name>
<feature type="compositionally biased region" description="Acidic residues" evidence="1">
    <location>
        <begin position="456"/>
        <end position="544"/>
    </location>
</feature>
<feature type="compositionally biased region" description="Acidic residues" evidence="1">
    <location>
        <begin position="433"/>
        <end position="446"/>
    </location>
</feature>
<gene>
    <name evidence="3" type="ORF">KUM34_005605</name>
</gene>
<dbReference type="EMBL" id="CP083974">
    <property type="protein sequence ID" value="UZF46155.1"/>
    <property type="molecule type" value="Genomic_DNA"/>
</dbReference>